<dbReference type="Proteomes" id="UP000292003">
    <property type="component" value="Unassembled WGS sequence"/>
</dbReference>
<reference evidence="2 3" key="1">
    <citation type="submission" date="2019-02" db="EMBL/GenBank/DDBJ databases">
        <title>Draft genome sequence of Amycolatopsis sp. 8-3EHSu isolated from roots of Suaeda maritima.</title>
        <authorList>
            <person name="Duangmal K."/>
            <person name="Chantavorakit T."/>
        </authorList>
    </citation>
    <scope>NUCLEOTIDE SEQUENCE [LARGE SCALE GENOMIC DNA]</scope>
    <source>
        <strain evidence="2 3">8-3EHSu</strain>
    </source>
</reference>
<feature type="region of interest" description="Disordered" evidence="1">
    <location>
        <begin position="1"/>
        <end position="47"/>
    </location>
</feature>
<evidence type="ECO:0000256" key="1">
    <source>
        <dbReference type="SAM" id="MobiDB-lite"/>
    </source>
</evidence>
<proteinExistence type="predicted"/>
<sequence>MRTDRLAVGREELRGAGRRGHRVGRQGRAARPVRRAPSPAARAASAAVPGGAPAAAAHLLDAPVGVEEW</sequence>
<feature type="compositionally biased region" description="Basic residues" evidence="1">
    <location>
        <begin position="16"/>
        <end position="25"/>
    </location>
</feature>
<feature type="compositionally biased region" description="Low complexity" evidence="1">
    <location>
        <begin position="26"/>
        <end position="47"/>
    </location>
</feature>
<evidence type="ECO:0000313" key="3">
    <source>
        <dbReference type="Proteomes" id="UP000292003"/>
    </source>
</evidence>
<dbReference type="AlphaFoldDB" id="A0A4V2EM76"/>
<keyword evidence="3" id="KW-1185">Reference proteome</keyword>
<name>A0A4V2EM76_9PSEU</name>
<evidence type="ECO:0000313" key="2">
    <source>
        <dbReference type="EMBL" id="RZQ64095.1"/>
    </source>
</evidence>
<protein>
    <submittedName>
        <fullName evidence="2">Uncharacterized protein</fullName>
    </submittedName>
</protein>
<comment type="caution">
    <text evidence="2">The sequence shown here is derived from an EMBL/GenBank/DDBJ whole genome shotgun (WGS) entry which is preliminary data.</text>
</comment>
<dbReference type="EMBL" id="SFCC01000004">
    <property type="protein sequence ID" value="RZQ64095.1"/>
    <property type="molecule type" value="Genomic_DNA"/>
</dbReference>
<accession>A0A4V2EM76</accession>
<feature type="compositionally biased region" description="Basic and acidic residues" evidence="1">
    <location>
        <begin position="1"/>
        <end position="15"/>
    </location>
</feature>
<organism evidence="2 3">
    <name type="scientific">Amycolatopsis suaedae</name>
    <dbReference type="NCBI Taxonomy" id="2510978"/>
    <lineage>
        <taxon>Bacteria</taxon>
        <taxon>Bacillati</taxon>
        <taxon>Actinomycetota</taxon>
        <taxon>Actinomycetes</taxon>
        <taxon>Pseudonocardiales</taxon>
        <taxon>Pseudonocardiaceae</taxon>
        <taxon>Amycolatopsis</taxon>
    </lineage>
</organism>
<dbReference type="RefSeq" id="WP_130474813.1">
    <property type="nucleotide sequence ID" value="NZ_SFCC01000004.1"/>
</dbReference>
<gene>
    <name evidence="2" type="ORF">EWH70_08850</name>
</gene>